<protein>
    <recommendedName>
        <fullName evidence="3">Beta-lactamase-related domain-containing protein</fullName>
    </recommendedName>
</protein>
<dbReference type="InterPro" id="IPR001466">
    <property type="entry name" value="Beta-lactam-related"/>
</dbReference>
<dbReference type="RefSeq" id="WP_065788516.1">
    <property type="nucleotide sequence ID" value="NZ_MAUJ01000001.1"/>
</dbReference>
<dbReference type="SUPFAM" id="SSF56601">
    <property type="entry name" value="beta-lactamase/transpeptidase-like"/>
    <property type="match status" value="1"/>
</dbReference>
<dbReference type="Proteomes" id="UP000093366">
    <property type="component" value="Unassembled WGS sequence"/>
</dbReference>
<dbReference type="InterPro" id="IPR012338">
    <property type="entry name" value="Beta-lactam/transpept-like"/>
</dbReference>
<comment type="caution">
    <text evidence="4">The sequence shown here is derived from an EMBL/GenBank/DDBJ whole genome shotgun (WGS) entry which is preliminary data.</text>
</comment>
<feature type="chain" id="PRO_5008646357" description="Beta-lactamase-related domain-containing protein" evidence="2">
    <location>
        <begin position="26"/>
        <end position="393"/>
    </location>
</feature>
<dbReference type="PROSITE" id="PS51257">
    <property type="entry name" value="PROKAR_LIPOPROTEIN"/>
    <property type="match status" value="1"/>
</dbReference>
<proteinExistence type="predicted"/>
<keyword evidence="2" id="KW-0732">Signal</keyword>
<evidence type="ECO:0000256" key="1">
    <source>
        <dbReference type="SAM" id="MobiDB-lite"/>
    </source>
</evidence>
<dbReference type="PANTHER" id="PTHR46825:SF7">
    <property type="entry name" value="D-ALANYL-D-ALANINE CARBOXYPEPTIDASE"/>
    <property type="match status" value="1"/>
</dbReference>
<name>A0A1C0TT73_9GAMM</name>
<dbReference type="InterPro" id="IPR050491">
    <property type="entry name" value="AmpC-like"/>
</dbReference>
<dbReference type="PANTHER" id="PTHR46825">
    <property type="entry name" value="D-ALANYL-D-ALANINE-CARBOXYPEPTIDASE/ENDOPEPTIDASE AMPH"/>
    <property type="match status" value="1"/>
</dbReference>
<dbReference type="Pfam" id="PF00144">
    <property type="entry name" value="Beta-lactamase"/>
    <property type="match status" value="1"/>
</dbReference>
<evidence type="ECO:0000313" key="4">
    <source>
        <dbReference type="EMBL" id="OCQ22500.1"/>
    </source>
</evidence>
<evidence type="ECO:0000256" key="2">
    <source>
        <dbReference type="SAM" id="SignalP"/>
    </source>
</evidence>
<evidence type="ECO:0000259" key="3">
    <source>
        <dbReference type="Pfam" id="PF00144"/>
    </source>
</evidence>
<feature type="signal peptide" evidence="2">
    <location>
        <begin position="1"/>
        <end position="25"/>
    </location>
</feature>
<dbReference type="AlphaFoldDB" id="A0A1C0TT73"/>
<feature type="region of interest" description="Disordered" evidence="1">
    <location>
        <begin position="22"/>
        <end position="45"/>
    </location>
</feature>
<accession>A0A1C0TT73</accession>
<gene>
    <name evidence="4" type="ORF">A7985_00595</name>
</gene>
<dbReference type="Gene3D" id="3.40.710.10">
    <property type="entry name" value="DD-peptidase/beta-lactamase superfamily"/>
    <property type="match status" value="1"/>
</dbReference>
<evidence type="ECO:0000313" key="5">
    <source>
        <dbReference type="Proteomes" id="UP000093366"/>
    </source>
</evidence>
<organism evidence="4 5">
    <name type="scientific">Pseudoalteromonas luteoviolacea</name>
    <dbReference type="NCBI Taxonomy" id="43657"/>
    <lineage>
        <taxon>Bacteria</taxon>
        <taxon>Pseudomonadati</taxon>
        <taxon>Pseudomonadota</taxon>
        <taxon>Gammaproteobacteria</taxon>
        <taxon>Alteromonadales</taxon>
        <taxon>Pseudoalteromonadaceae</taxon>
        <taxon>Pseudoalteromonas</taxon>
    </lineage>
</organism>
<feature type="domain" description="Beta-lactamase-related" evidence="3">
    <location>
        <begin position="72"/>
        <end position="369"/>
    </location>
</feature>
<dbReference type="EMBL" id="MAUJ01000001">
    <property type="protein sequence ID" value="OCQ22500.1"/>
    <property type="molecule type" value="Genomic_DNA"/>
</dbReference>
<reference evidence="5" key="1">
    <citation type="submission" date="2016-07" db="EMBL/GenBank/DDBJ databases">
        <authorList>
            <person name="Florea S."/>
            <person name="Webb J.S."/>
            <person name="Jaromczyk J."/>
            <person name="Schardl C.L."/>
        </authorList>
    </citation>
    <scope>NUCLEOTIDE SEQUENCE [LARGE SCALE GENOMIC DNA]</scope>
    <source>
        <strain evidence="5">IPB1</strain>
    </source>
</reference>
<sequence>MNQLKQQSLLAVVMLALSACGTSKSNSTDTKPLPDTKPSPQQAVNPPDYQGLINGLISSEVHGIILHVSAANGAFTGSAGLANLATREVLQPDAVYHLASSGKIFTALLAVRLHEEGLLDLDLTIDNWLSNEVASQIQYSDQITLRQLLNHSSGIYNYSDPRSKDAYVEYVMANYKNGISNGDLLQFAYGQPAYFKPGEGVKYSNSNYVLAGMIMDSVLGHPNALAMRDKIIDRLSLSDTFSVGIENQVAQITPGYEKQNDAFINTGPILSQVTAASTPVASSVTEVAKLMRSIFKDDTWLSQAEREALLGEASQVKASANLDYVLGLWKEEFNGYTVYHHNGGNHGYISNNIYVPELDVSIVYFLNCGLSDPCINAFNTIEQAVKQYVIANQ</sequence>